<dbReference type="SUPFAM" id="SSF53474">
    <property type="entry name" value="alpha/beta-Hydrolases"/>
    <property type="match status" value="1"/>
</dbReference>
<dbReference type="InterPro" id="IPR013094">
    <property type="entry name" value="AB_hydrolase_3"/>
</dbReference>
<dbReference type="EC" id="3.1.1.-" evidence="3"/>
<organism evidence="3 4">
    <name type="scientific">Paraburkholderia metrosideri</name>
    <dbReference type="NCBI Taxonomy" id="580937"/>
    <lineage>
        <taxon>Bacteria</taxon>
        <taxon>Pseudomonadati</taxon>
        <taxon>Pseudomonadota</taxon>
        <taxon>Betaproteobacteria</taxon>
        <taxon>Burkholderiales</taxon>
        <taxon>Burkholderiaceae</taxon>
        <taxon>Paraburkholderia</taxon>
    </lineage>
</organism>
<dbReference type="GO" id="GO:0016787">
    <property type="term" value="F:hydrolase activity"/>
    <property type="evidence" value="ECO:0007669"/>
    <property type="project" value="UniProtKB-KW"/>
</dbReference>
<keyword evidence="4" id="KW-1185">Reference proteome</keyword>
<sequence>MTLSDTIKGMVGLDPTGHADPDMKAVLDALKSLNPKPIEDCTVDEARRQPTPADAVKTLMNNPAFSARPSPELEAVRTEDIVIPGALGSNPARVYRPQGEGPFPLILYFHGGGWVIADLDTYDATPRSIAAQSNAIVVSAHYRQAPEHRLPAAHDDAFAAWRWLVDSAASLGGDPQKIAVMGESAGGNLAINVSIRARDMGREANTPMPIHQALIYPVASNNIVSVSYEENRNARPLSKPMMLWFVHNVINSESDLTSPLIDVVSADLSGLPPTAIVTAGIDPLRSDGEKLAQKLQSAGVAVEHRNYRGATHEFFGMAAVVQAARDAQTFVSLAQRQAFGGVPLESV</sequence>
<evidence type="ECO:0000313" key="4">
    <source>
        <dbReference type="Proteomes" id="UP000598032"/>
    </source>
</evidence>
<dbReference type="PANTHER" id="PTHR48081:SF8">
    <property type="entry name" value="ALPHA_BETA HYDROLASE FOLD-3 DOMAIN-CONTAINING PROTEIN-RELATED"/>
    <property type="match status" value="1"/>
</dbReference>
<dbReference type="InterPro" id="IPR050300">
    <property type="entry name" value="GDXG_lipolytic_enzyme"/>
</dbReference>
<name>A0ABN7HKX6_9BURK</name>
<evidence type="ECO:0000313" key="3">
    <source>
        <dbReference type="EMBL" id="CAD6518687.1"/>
    </source>
</evidence>
<dbReference type="Proteomes" id="UP000598032">
    <property type="component" value="Unassembled WGS sequence"/>
</dbReference>
<protein>
    <submittedName>
        <fullName evidence="3">Acetyl esterase</fullName>
        <ecNumber evidence="3">3.1.1.-</ecNumber>
    </submittedName>
</protein>
<comment type="caution">
    <text evidence="3">The sequence shown here is derived from an EMBL/GenBank/DDBJ whole genome shotgun (WGS) entry which is preliminary data.</text>
</comment>
<dbReference type="RefSeq" id="WP_201641292.1">
    <property type="nucleotide sequence ID" value="NZ_CAJHCP010000002.1"/>
</dbReference>
<dbReference type="EMBL" id="CAJHCP010000002">
    <property type="protein sequence ID" value="CAD6518687.1"/>
    <property type="molecule type" value="Genomic_DNA"/>
</dbReference>
<dbReference type="Gene3D" id="3.40.50.1820">
    <property type="entry name" value="alpha/beta hydrolase"/>
    <property type="match status" value="1"/>
</dbReference>
<reference evidence="3 4" key="1">
    <citation type="submission" date="2020-10" db="EMBL/GenBank/DDBJ databases">
        <authorList>
            <person name="Peeters C."/>
        </authorList>
    </citation>
    <scope>NUCLEOTIDE SEQUENCE [LARGE SCALE GENOMIC DNA]</scope>
    <source>
        <strain evidence="3 4">LMG 28140</strain>
    </source>
</reference>
<dbReference type="InterPro" id="IPR029058">
    <property type="entry name" value="AB_hydrolase_fold"/>
</dbReference>
<feature type="domain" description="Alpha/beta hydrolase fold-3" evidence="2">
    <location>
        <begin position="106"/>
        <end position="315"/>
    </location>
</feature>
<accession>A0ABN7HKX6</accession>
<evidence type="ECO:0000256" key="1">
    <source>
        <dbReference type="ARBA" id="ARBA00022801"/>
    </source>
</evidence>
<dbReference type="PANTHER" id="PTHR48081">
    <property type="entry name" value="AB HYDROLASE SUPERFAMILY PROTEIN C4A8.06C"/>
    <property type="match status" value="1"/>
</dbReference>
<proteinExistence type="predicted"/>
<keyword evidence="1 3" id="KW-0378">Hydrolase</keyword>
<evidence type="ECO:0000259" key="2">
    <source>
        <dbReference type="Pfam" id="PF07859"/>
    </source>
</evidence>
<dbReference type="Pfam" id="PF07859">
    <property type="entry name" value="Abhydrolase_3"/>
    <property type="match status" value="1"/>
</dbReference>
<gene>
    <name evidence="3" type="primary">aes_2</name>
    <name evidence="3" type="ORF">LMG28140_01133</name>
</gene>